<evidence type="ECO:0008006" key="3">
    <source>
        <dbReference type="Google" id="ProtNLM"/>
    </source>
</evidence>
<dbReference type="Proteomes" id="UP000190121">
    <property type="component" value="Unassembled WGS sequence"/>
</dbReference>
<dbReference type="InterPro" id="IPR032574">
    <property type="entry name" value="DUF4924"/>
</dbReference>
<dbReference type="AlphaFoldDB" id="A0A1T4NNI5"/>
<sequence length="183" mass="21510">MEKELFSQPVMQKLKEENPTEYILYIWKMEEIVRAFPSQDAFQKYYNDLLSDESNASLAALLRGVYEELQNENILDKASMHPQSIRDLLKELEELHLKLVEDKREEIYQGLHLQVLPSIIMLQKKNGTQAKGEIETCLEAIYGLHRLQSTQQEVYPDTLEMLKKFSLLLKVLGEKRMTYNENE</sequence>
<dbReference type="Pfam" id="PF16271">
    <property type="entry name" value="DUF4924"/>
    <property type="match status" value="1"/>
</dbReference>
<dbReference type="EMBL" id="FUXE01000011">
    <property type="protein sequence ID" value="SJZ80851.1"/>
    <property type="molecule type" value="Genomic_DNA"/>
</dbReference>
<proteinExistence type="predicted"/>
<accession>A0A1T4NNI5</accession>
<dbReference type="OrthoDB" id="1095125at2"/>
<dbReference type="RefSeq" id="WP_078737090.1">
    <property type="nucleotide sequence ID" value="NZ_FUXE01000011.1"/>
</dbReference>
<gene>
    <name evidence="1" type="ORF">SAMN02745171_01175</name>
</gene>
<protein>
    <recommendedName>
        <fullName evidence="3">DUF4924 domain-containing protein</fullName>
    </recommendedName>
</protein>
<reference evidence="2" key="1">
    <citation type="submission" date="2017-02" db="EMBL/GenBank/DDBJ databases">
        <authorList>
            <person name="Varghese N."/>
            <person name="Submissions S."/>
        </authorList>
    </citation>
    <scope>NUCLEOTIDE SEQUENCE [LARGE SCALE GENOMIC DNA]</scope>
    <source>
        <strain evidence="2">ATCC 51356</strain>
    </source>
</reference>
<evidence type="ECO:0000313" key="2">
    <source>
        <dbReference type="Proteomes" id="UP000190121"/>
    </source>
</evidence>
<organism evidence="1 2">
    <name type="scientific">Porphyromonas circumdentaria</name>
    <dbReference type="NCBI Taxonomy" id="29524"/>
    <lineage>
        <taxon>Bacteria</taxon>
        <taxon>Pseudomonadati</taxon>
        <taxon>Bacteroidota</taxon>
        <taxon>Bacteroidia</taxon>
        <taxon>Bacteroidales</taxon>
        <taxon>Porphyromonadaceae</taxon>
        <taxon>Porphyromonas</taxon>
    </lineage>
</organism>
<keyword evidence="2" id="KW-1185">Reference proteome</keyword>
<name>A0A1T4NNI5_9PORP</name>
<dbReference type="STRING" id="29524.SAMN02745171_01175"/>
<evidence type="ECO:0000313" key="1">
    <source>
        <dbReference type="EMBL" id="SJZ80851.1"/>
    </source>
</evidence>